<dbReference type="SUPFAM" id="SSF52980">
    <property type="entry name" value="Restriction endonuclease-like"/>
    <property type="match status" value="1"/>
</dbReference>
<dbReference type="InterPro" id="IPR011856">
    <property type="entry name" value="tRNA_endonuc-like_dom_sf"/>
</dbReference>
<dbReference type="PANTHER" id="PTHR34039">
    <property type="entry name" value="UPF0102 PROTEIN YRAN"/>
    <property type="match status" value="1"/>
</dbReference>
<dbReference type="GO" id="GO:0003676">
    <property type="term" value="F:nucleic acid binding"/>
    <property type="evidence" value="ECO:0007669"/>
    <property type="project" value="InterPro"/>
</dbReference>
<reference evidence="3" key="1">
    <citation type="submission" date="2017-09" db="EMBL/GenBank/DDBJ databases">
        <title>Depth-based differentiation of microbial function through sediment-hosted aquifers and enrichment of novel symbionts in the deep terrestrial subsurface.</title>
        <authorList>
            <person name="Probst A.J."/>
            <person name="Ladd B."/>
            <person name="Jarett J.K."/>
            <person name="Geller-Mcgrath D.E."/>
            <person name="Sieber C.M.K."/>
            <person name="Emerson J.B."/>
            <person name="Anantharaman K."/>
            <person name="Thomas B.C."/>
            <person name="Malmstrom R."/>
            <person name="Stieglmeier M."/>
            <person name="Klingl A."/>
            <person name="Woyke T."/>
            <person name="Ryan C.M."/>
            <person name="Banfield J.F."/>
        </authorList>
    </citation>
    <scope>NUCLEOTIDE SEQUENCE [LARGE SCALE GENOMIC DNA]</scope>
</reference>
<evidence type="ECO:0000313" key="3">
    <source>
        <dbReference type="Proteomes" id="UP000229966"/>
    </source>
</evidence>
<comment type="similarity">
    <text evidence="1">Belongs to the UPF0102 family.</text>
</comment>
<dbReference type="PANTHER" id="PTHR34039:SF1">
    <property type="entry name" value="UPF0102 PROTEIN YRAN"/>
    <property type="match status" value="1"/>
</dbReference>
<protein>
    <submittedName>
        <fullName evidence="2">Uncharacterized protein</fullName>
    </submittedName>
</protein>
<dbReference type="InterPro" id="IPR011335">
    <property type="entry name" value="Restrct_endonuc-II-like"/>
</dbReference>
<sequence>MNNRAIGNQAEDRACVFLRQNKYKILKRNWYLGFGEIDILAQNRHKEICIIEVKYVAGAQSLARAKEQVHYFKQKTLQKLYLATAKCYPENMVRVHILAMDDVNIELTEDAIIRE</sequence>
<dbReference type="Proteomes" id="UP000229966">
    <property type="component" value="Unassembled WGS sequence"/>
</dbReference>
<name>A0A2M7CHP2_9BACT</name>
<dbReference type="Gene3D" id="3.40.1350.10">
    <property type="match status" value="1"/>
</dbReference>
<organism evidence="2 3">
    <name type="scientific">Candidatus Berkelbacteria bacterium CG03_land_8_20_14_0_80_40_36</name>
    <dbReference type="NCBI Taxonomy" id="1974509"/>
    <lineage>
        <taxon>Bacteria</taxon>
        <taxon>Candidatus Berkelbacteria</taxon>
    </lineage>
</organism>
<dbReference type="Pfam" id="PF02021">
    <property type="entry name" value="UPF0102"/>
    <property type="match status" value="1"/>
</dbReference>
<proteinExistence type="inferred from homology"/>
<evidence type="ECO:0000313" key="2">
    <source>
        <dbReference type="EMBL" id="PIV25176.1"/>
    </source>
</evidence>
<evidence type="ECO:0000256" key="1">
    <source>
        <dbReference type="ARBA" id="ARBA00006738"/>
    </source>
</evidence>
<dbReference type="AlphaFoldDB" id="A0A2M7CHP2"/>
<accession>A0A2M7CHP2</accession>
<dbReference type="EMBL" id="PEUM01000086">
    <property type="protein sequence ID" value="PIV25176.1"/>
    <property type="molecule type" value="Genomic_DNA"/>
</dbReference>
<gene>
    <name evidence="2" type="ORF">COS38_03020</name>
</gene>
<dbReference type="InterPro" id="IPR003509">
    <property type="entry name" value="UPF0102_YraN-like"/>
</dbReference>
<comment type="caution">
    <text evidence="2">The sequence shown here is derived from an EMBL/GenBank/DDBJ whole genome shotgun (WGS) entry which is preliminary data.</text>
</comment>